<dbReference type="SUPFAM" id="SSF53756">
    <property type="entry name" value="UDP-Glycosyltransferase/glycogen phosphorylase"/>
    <property type="match status" value="1"/>
</dbReference>
<evidence type="ECO:0000259" key="1">
    <source>
        <dbReference type="Pfam" id="PF00534"/>
    </source>
</evidence>
<organism evidence="2 3">
    <name type="scientific">Pseudorhizobium endolithicum</name>
    <dbReference type="NCBI Taxonomy" id="1191678"/>
    <lineage>
        <taxon>Bacteria</taxon>
        <taxon>Pseudomonadati</taxon>
        <taxon>Pseudomonadota</taxon>
        <taxon>Alphaproteobacteria</taxon>
        <taxon>Hyphomicrobiales</taxon>
        <taxon>Rhizobiaceae</taxon>
        <taxon>Rhizobium/Agrobacterium group</taxon>
        <taxon>Pseudorhizobium</taxon>
    </lineage>
</organism>
<dbReference type="Pfam" id="PF00534">
    <property type="entry name" value="Glycos_transf_1"/>
    <property type="match status" value="1"/>
</dbReference>
<evidence type="ECO:0000313" key="2">
    <source>
        <dbReference type="EMBL" id="CAD7038967.1"/>
    </source>
</evidence>
<dbReference type="PANTHER" id="PTHR12526:SF636">
    <property type="entry name" value="BLL3647 PROTEIN"/>
    <property type="match status" value="1"/>
</dbReference>
<sequence>MSGTLYFAYPGDLQARTGGYGYDRRLVAELGHMGWDVRLLPLGSGFPDIDPQRLSKAAEVLDAVPDGALVLVDGLAFGVLDEWAARRHDDVRLLALVHHPLALETGLPATVQEEYRRREKHALSFVRGAIVTSAATARELEQNYGLSQAAIAIASPGTDPAPLAGGSGDIPAILSVGSLIRRKGHDVLIDALAMLRDLSWTCRIVGSRALDPAAADALEAQILAAGLADRIALVGEVEDVRTEYMRADVFALASRYEGYGMVFAEALVHGLPIVGCAAGAVPDVVPEGTGLLVPPDDPRALSKALRRVLTDTNLRSAMADAAAVGGASLPSWRETAAVVARFLEERG</sequence>
<feature type="domain" description="Glycosyl transferase family 1" evidence="1">
    <location>
        <begin position="171"/>
        <end position="322"/>
    </location>
</feature>
<dbReference type="Gene3D" id="3.40.50.2000">
    <property type="entry name" value="Glycogen Phosphorylase B"/>
    <property type="match status" value="2"/>
</dbReference>
<evidence type="ECO:0000313" key="3">
    <source>
        <dbReference type="Proteomes" id="UP000606921"/>
    </source>
</evidence>
<gene>
    <name evidence="2" type="ORF">REJC140_00690</name>
</gene>
<proteinExistence type="predicted"/>
<reference evidence="2 3" key="1">
    <citation type="submission" date="2020-11" db="EMBL/GenBank/DDBJ databases">
        <authorList>
            <person name="Lassalle F."/>
        </authorList>
    </citation>
    <scope>NUCLEOTIDE SEQUENCE [LARGE SCALE GENOMIC DNA]</scope>
    <source>
        <strain evidence="2 3">JC140</strain>
    </source>
</reference>
<comment type="caution">
    <text evidence="2">The sequence shown here is derived from an EMBL/GenBank/DDBJ whole genome shotgun (WGS) entry which is preliminary data.</text>
</comment>
<dbReference type="Proteomes" id="UP000606921">
    <property type="component" value="Unassembled WGS sequence"/>
</dbReference>
<dbReference type="EMBL" id="CABFWF030000012">
    <property type="protein sequence ID" value="CAD7038967.1"/>
    <property type="molecule type" value="Genomic_DNA"/>
</dbReference>
<dbReference type="PANTHER" id="PTHR12526">
    <property type="entry name" value="GLYCOSYLTRANSFERASE"/>
    <property type="match status" value="1"/>
</dbReference>
<name>A0ABM8PN51_9HYPH</name>
<protein>
    <submittedName>
        <fullName evidence="2">Glycosyltransferase family 1 protein</fullName>
    </submittedName>
</protein>
<accession>A0ABM8PN51</accession>
<dbReference type="InterPro" id="IPR001296">
    <property type="entry name" value="Glyco_trans_1"/>
</dbReference>
<keyword evidence="3" id="KW-1185">Reference proteome</keyword>
<dbReference type="CDD" id="cd03801">
    <property type="entry name" value="GT4_PimA-like"/>
    <property type="match status" value="1"/>
</dbReference>
<dbReference type="RefSeq" id="WP_142592753.1">
    <property type="nucleotide sequence ID" value="NZ_CABFWF030000012.1"/>
</dbReference>